<evidence type="ECO:0000313" key="3">
    <source>
        <dbReference type="Proteomes" id="UP001215598"/>
    </source>
</evidence>
<accession>A0AAD7JHH8</accession>
<organism evidence="2 3">
    <name type="scientific">Mycena metata</name>
    <dbReference type="NCBI Taxonomy" id="1033252"/>
    <lineage>
        <taxon>Eukaryota</taxon>
        <taxon>Fungi</taxon>
        <taxon>Dikarya</taxon>
        <taxon>Basidiomycota</taxon>
        <taxon>Agaricomycotina</taxon>
        <taxon>Agaricomycetes</taxon>
        <taxon>Agaricomycetidae</taxon>
        <taxon>Agaricales</taxon>
        <taxon>Marasmiineae</taxon>
        <taxon>Mycenaceae</taxon>
        <taxon>Mycena</taxon>
    </lineage>
</organism>
<comment type="caution">
    <text evidence="2">The sequence shown here is derived from an EMBL/GenBank/DDBJ whole genome shotgun (WGS) entry which is preliminary data.</text>
</comment>
<protein>
    <submittedName>
        <fullName evidence="2">Uncharacterized protein</fullName>
    </submittedName>
</protein>
<dbReference type="Proteomes" id="UP001215598">
    <property type="component" value="Unassembled WGS sequence"/>
</dbReference>
<evidence type="ECO:0000256" key="1">
    <source>
        <dbReference type="SAM" id="MobiDB-lite"/>
    </source>
</evidence>
<reference evidence="2" key="1">
    <citation type="submission" date="2023-03" db="EMBL/GenBank/DDBJ databases">
        <title>Massive genome expansion in bonnet fungi (Mycena s.s.) driven by repeated elements and novel gene families across ecological guilds.</title>
        <authorList>
            <consortium name="Lawrence Berkeley National Laboratory"/>
            <person name="Harder C.B."/>
            <person name="Miyauchi S."/>
            <person name="Viragh M."/>
            <person name="Kuo A."/>
            <person name="Thoen E."/>
            <person name="Andreopoulos B."/>
            <person name="Lu D."/>
            <person name="Skrede I."/>
            <person name="Drula E."/>
            <person name="Henrissat B."/>
            <person name="Morin E."/>
            <person name="Kohler A."/>
            <person name="Barry K."/>
            <person name="LaButti K."/>
            <person name="Morin E."/>
            <person name="Salamov A."/>
            <person name="Lipzen A."/>
            <person name="Mereny Z."/>
            <person name="Hegedus B."/>
            <person name="Baldrian P."/>
            <person name="Stursova M."/>
            <person name="Weitz H."/>
            <person name="Taylor A."/>
            <person name="Grigoriev I.V."/>
            <person name="Nagy L.G."/>
            <person name="Martin F."/>
            <person name="Kauserud H."/>
        </authorList>
    </citation>
    <scope>NUCLEOTIDE SEQUENCE</scope>
    <source>
        <strain evidence="2">CBHHK182m</strain>
    </source>
</reference>
<dbReference type="EMBL" id="JARKIB010000032">
    <property type="protein sequence ID" value="KAJ7762667.1"/>
    <property type="molecule type" value="Genomic_DNA"/>
</dbReference>
<feature type="region of interest" description="Disordered" evidence="1">
    <location>
        <begin position="244"/>
        <end position="270"/>
    </location>
</feature>
<proteinExistence type="predicted"/>
<name>A0AAD7JHH8_9AGAR</name>
<sequence length="341" mass="37271">MTLGSNLIGGKLGYSWETSTNSESSHAGPLRETAEEAWGQNRCVFVRGFLKVLLTSNLACGHPVPRVHQSSHLDLGAGSSESDSIEINMMPGTNVPFHPSKAIIDHLFSKRSAPNATFAIVHDDEWMGVLRPEDTDKCLGGKEIVERVLQKYSVQLQGETVFLETRADLALQTTNSQDPDHMDAKEMIDILLENLYYAAPPPKDGQSPVLPPYELIYSLSLSLEPTLDNNPDPALHHEFTDSAVSGSLSNRPRASASEPSASNSPYLPPIPARQRSSSWGAVSSPWAPTPELPACQPSYFGDLRALWYRVNNSNSHLRTDTQSALHPSVAQRLPAVSRVLL</sequence>
<feature type="compositionally biased region" description="Low complexity" evidence="1">
    <location>
        <begin position="249"/>
        <end position="265"/>
    </location>
</feature>
<keyword evidence="3" id="KW-1185">Reference proteome</keyword>
<gene>
    <name evidence="2" type="ORF">B0H16DRAFT_1719110</name>
</gene>
<evidence type="ECO:0000313" key="2">
    <source>
        <dbReference type="EMBL" id="KAJ7762667.1"/>
    </source>
</evidence>
<dbReference type="AlphaFoldDB" id="A0AAD7JHH8"/>